<sequence length="1128" mass="127496">MIKNVRVLTLPYFEFEYCNVYRGTFGKTLPLIIDMQADHWYMIVFRNEKKGYEDPRGDMPVDDEEMPPPQGAQECRYRTRTAPTWVCLMIPRTMMEAIRQEVVHLDRDLAMDLHQMSRRIESTYAVACTCVLLPGQSAGKKKPPVPDVGDDSDSDATVDYREDGLLALAVGDAEGQGQSGTVTPAMQQKYAKEIRAAKEEFRSYLDNDASRLTDRRELGRDASFLTGRWVLTVKFDKNGYFSKFKARWVCRGFQDKFAWDQQTDSPTATRYGFRLVAQCAANHYWDLFHLDLKTVFLQGEHYNLSSRMVVVQLPPDIGLPPWMVGLCLRLWKDISGLDAEIHIRTVPAMATDAPGSGAPFGGSSPSGEVPPGTVQMYWTPNMGCHIRVDLTTGVPPHKKYLESLSWVQRRALRTLGGGGNVLHRETGDRRWPCSVKAATIKLKLESVPQHEGQQDVTAYFPFGEMAVLVEGELAFLSRVRRYEFLCCCLGCLCKEDPLEVSRDIEEISKRRSRQNWAVKSSKALSGLLRHNQRLRPGTYMEASAEVSEAARRERLRGERLTLQRCQKFGCIFHASEKKKYDSMKENGLSLLATRQGWQKHRLAIHFVYAGGSESPSPGTVVRYCSNIFYAMDVGAFFNHGVVLSYNDIVLMYLTFHYRPPHEKDPAGLKHEQKQREAGVSSSYDEATPAAAAAAASSASAARSSAPGEAPASERNKMYAPYGDALVKTTPFNSLTTDTRKLLGVGFRMPPDEDPRDTMPKKDDPDYAAKLAVYNAFCFERDVYMEIKNIRTDFSTLVSAVSTAYGPDSFAYIQKHASDLDIRRKYKITAPEGYTVLDTSLRAHADLIAYENLKANRTRDIEELYSRPYEDFAVEEFLEYPESRSNIPKALLMKRLTTSAKATAEAEANNEKAFENIAGAKEKEGLVDTVEYKDFVRIHHLIERTSPLMKLADQQHGYGQTGLYHDGIRIDELGSFKVQHMGFFVKVLLHNHMKYNLAEEDLSDSMCKMAPIYSRRSTRPDVISGLAITGAHWMIATWQRRPEPARMPNPIGPAEDGPVPIYTSRMKYTALVLSLGSIAWCHCFWFATSSRTRTSSWWESYFWQRRQRRGKSYKGKDKGGKSSNGIGKH</sequence>
<dbReference type="OrthoDB" id="425635at2759"/>
<dbReference type="AlphaFoldDB" id="A0A1Q9E4V2"/>
<comment type="caution">
    <text evidence="2">The sequence shown here is derived from an EMBL/GenBank/DDBJ whole genome shotgun (WGS) entry which is preliminary data.</text>
</comment>
<feature type="compositionally biased region" description="Basic and acidic residues" evidence="1">
    <location>
        <begin position="663"/>
        <end position="676"/>
    </location>
</feature>
<gene>
    <name evidence="2" type="primary">GIP</name>
    <name evidence="2" type="ORF">AK812_SmicGene14696</name>
</gene>
<protein>
    <submittedName>
        <fullName evidence="2">Copia protein</fullName>
    </submittedName>
</protein>
<feature type="region of interest" description="Disordered" evidence="1">
    <location>
        <begin position="53"/>
        <end position="72"/>
    </location>
</feature>
<proteinExistence type="predicted"/>
<name>A0A1Q9E4V2_SYMMI</name>
<evidence type="ECO:0000313" key="2">
    <source>
        <dbReference type="EMBL" id="OLQ02462.1"/>
    </source>
</evidence>
<evidence type="ECO:0000313" key="3">
    <source>
        <dbReference type="Proteomes" id="UP000186817"/>
    </source>
</evidence>
<organism evidence="2 3">
    <name type="scientific">Symbiodinium microadriaticum</name>
    <name type="common">Dinoflagellate</name>
    <name type="synonym">Zooxanthella microadriatica</name>
    <dbReference type="NCBI Taxonomy" id="2951"/>
    <lineage>
        <taxon>Eukaryota</taxon>
        <taxon>Sar</taxon>
        <taxon>Alveolata</taxon>
        <taxon>Dinophyceae</taxon>
        <taxon>Suessiales</taxon>
        <taxon>Symbiodiniaceae</taxon>
        <taxon>Symbiodinium</taxon>
    </lineage>
</organism>
<accession>A0A1Q9E4V2</accession>
<evidence type="ECO:0000256" key="1">
    <source>
        <dbReference type="SAM" id="MobiDB-lite"/>
    </source>
</evidence>
<reference evidence="2 3" key="1">
    <citation type="submission" date="2016-02" db="EMBL/GenBank/DDBJ databases">
        <title>Genome analysis of coral dinoflagellate symbionts highlights evolutionary adaptations to a symbiotic lifestyle.</title>
        <authorList>
            <person name="Aranda M."/>
            <person name="Li Y."/>
            <person name="Liew Y.J."/>
            <person name="Baumgarten S."/>
            <person name="Simakov O."/>
            <person name="Wilson M."/>
            <person name="Piel J."/>
            <person name="Ashoor H."/>
            <person name="Bougouffa S."/>
            <person name="Bajic V.B."/>
            <person name="Ryu T."/>
            <person name="Ravasi T."/>
            <person name="Bayer T."/>
            <person name="Micklem G."/>
            <person name="Kim H."/>
            <person name="Bhak J."/>
            <person name="Lajeunesse T.C."/>
            <person name="Voolstra C.R."/>
        </authorList>
    </citation>
    <scope>NUCLEOTIDE SEQUENCE [LARGE SCALE GENOMIC DNA]</scope>
    <source>
        <strain evidence="2 3">CCMP2467</strain>
    </source>
</reference>
<dbReference type="Proteomes" id="UP000186817">
    <property type="component" value="Unassembled WGS sequence"/>
</dbReference>
<dbReference type="EMBL" id="LSRX01000263">
    <property type="protein sequence ID" value="OLQ02462.1"/>
    <property type="molecule type" value="Genomic_DNA"/>
</dbReference>
<keyword evidence="3" id="KW-1185">Reference proteome</keyword>
<feature type="region of interest" description="Disordered" evidence="1">
    <location>
        <begin position="663"/>
        <end position="683"/>
    </location>
</feature>